<sequence length="37" mass="4101">MEKPDGSKASYQYDAFGRRISKSITDRAGNTSSTDFI</sequence>
<dbReference type="NCBIfam" id="TIGR01643">
    <property type="entry name" value="YD_repeat_2x"/>
    <property type="match status" value="1"/>
</dbReference>
<organism evidence="1 2">
    <name type="scientific">Enterovibrio gelatinilyticus</name>
    <dbReference type="NCBI Taxonomy" id="2899819"/>
    <lineage>
        <taxon>Bacteria</taxon>
        <taxon>Pseudomonadati</taxon>
        <taxon>Pseudomonadota</taxon>
        <taxon>Gammaproteobacteria</taxon>
        <taxon>Vibrionales</taxon>
        <taxon>Vibrionaceae</taxon>
        <taxon>Enterovibrio</taxon>
    </lineage>
</organism>
<keyword evidence="2" id="KW-1185">Reference proteome</keyword>
<gene>
    <name evidence="1" type="ORF">LRP50_25145</name>
</gene>
<accession>A0ABT5RA70</accession>
<name>A0ABT5RA70_9GAMM</name>
<dbReference type="InterPro" id="IPR006530">
    <property type="entry name" value="YD"/>
</dbReference>
<comment type="caution">
    <text evidence="1">The sequence shown here is derived from an EMBL/GenBank/DDBJ whole genome shotgun (WGS) entry which is preliminary data.</text>
</comment>
<proteinExistence type="predicted"/>
<dbReference type="EMBL" id="JAJUBC010000067">
    <property type="protein sequence ID" value="MDD1796407.1"/>
    <property type="molecule type" value="Genomic_DNA"/>
</dbReference>
<evidence type="ECO:0000313" key="2">
    <source>
        <dbReference type="Proteomes" id="UP001149400"/>
    </source>
</evidence>
<dbReference type="InterPro" id="IPR031325">
    <property type="entry name" value="RHS_repeat"/>
</dbReference>
<dbReference type="Proteomes" id="UP001149400">
    <property type="component" value="Unassembled WGS sequence"/>
</dbReference>
<reference evidence="1" key="1">
    <citation type="submission" date="2021-12" db="EMBL/GenBank/DDBJ databases">
        <title>Enterovibrio ZSDZ35 sp. nov. and Enterovibrio ZSDZ42 sp. nov., isolated from coastal seawater in Qingdao.</title>
        <authorList>
            <person name="Zhang P."/>
        </authorList>
    </citation>
    <scope>NUCLEOTIDE SEQUENCE</scope>
    <source>
        <strain evidence="1">ZSDZ42</strain>
    </source>
</reference>
<dbReference type="Gene3D" id="2.180.10.10">
    <property type="entry name" value="RHS repeat-associated core"/>
    <property type="match status" value="1"/>
</dbReference>
<evidence type="ECO:0000313" key="1">
    <source>
        <dbReference type="EMBL" id="MDD1796407.1"/>
    </source>
</evidence>
<protein>
    <submittedName>
        <fullName evidence="1">RHS repeat protein</fullName>
    </submittedName>
</protein>
<dbReference type="Pfam" id="PF05593">
    <property type="entry name" value="RHS_repeat"/>
    <property type="match status" value="1"/>
</dbReference>